<feature type="domain" description="Hydroxymethylglutaryl-coenzyme A synthase C-terminal" evidence="7">
    <location>
        <begin position="178"/>
        <end position="463"/>
    </location>
</feature>
<dbReference type="FunFam" id="3.40.47.10:FF:000008">
    <property type="entry name" value="3-hydroxy-3-methylglutaryl coenzyme A synthase"/>
    <property type="match status" value="1"/>
</dbReference>
<dbReference type="AlphaFoldDB" id="A0A6A5WDT0"/>
<dbReference type="PANTHER" id="PTHR43323:SF2">
    <property type="entry name" value="HYDROXYMETHYLGLUTARYL-COA SYNTHASE"/>
    <property type="match status" value="1"/>
</dbReference>
<organism evidence="8 9">
    <name type="scientific">Amniculicola lignicola CBS 123094</name>
    <dbReference type="NCBI Taxonomy" id="1392246"/>
    <lineage>
        <taxon>Eukaryota</taxon>
        <taxon>Fungi</taxon>
        <taxon>Dikarya</taxon>
        <taxon>Ascomycota</taxon>
        <taxon>Pezizomycotina</taxon>
        <taxon>Dothideomycetes</taxon>
        <taxon>Pleosporomycetidae</taxon>
        <taxon>Pleosporales</taxon>
        <taxon>Amniculicolaceae</taxon>
        <taxon>Amniculicola</taxon>
    </lineage>
</organism>
<feature type="binding site" evidence="4">
    <location>
        <position position="158"/>
    </location>
    <ligand>
        <name>CoA</name>
        <dbReference type="ChEBI" id="CHEBI:57287"/>
    </ligand>
</feature>
<evidence type="ECO:0000313" key="9">
    <source>
        <dbReference type="Proteomes" id="UP000799779"/>
    </source>
</evidence>
<dbReference type="CDD" id="cd00827">
    <property type="entry name" value="init_cond_enzymes"/>
    <property type="match status" value="1"/>
</dbReference>
<reference evidence="8" key="1">
    <citation type="journal article" date="2020" name="Stud. Mycol.">
        <title>101 Dothideomycetes genomes: a test case for predicting lifestyles and emergence of pathogens.</title>
        <authorList>
            <person name="Haridas S."/>
            <person name="Albert R."/>
            <person name="Binder M."/>
            <person name="Bloem J."/>
            <person name="Labutti K."/>
            <person name="Salamov A."/>
            <person name="Andreopoulos B."/>
            <person name="Baker S."/>
            <person name="Barry K."/>
            <person name="Bills G."/>
            <person name="Bluhm B."/>
            <person name="Cannon C."/>
            <person name="Castanera R."/>
            <person name="Culley D."/>
            <person name="Daum C."/>
            <person name="Ezra D."/>
            <person name="Gonzalez J."/>
            <person name="Henrissat B."/>
            <person name="Kuo A."/>
            <person name="Liang C."/>
            <person name="Lipzen A."/>
            <person name="Lutzoni F."/>
            <person name="Magnuson J."/>
            <person name="Mondo S."/>
            <person name="Nolan M."/>
            <person name="Ohm R."/>
            <person name="Pangilinan J."/>
            <person name="Park H.-J."/>
            <person name="Ramirez L."/>
            <person name="Alfaro M."/>
            <person name="Sun H."/>
            <person name="Tritt A."/>
            <person name="Yoshinaga Y."/>
            <person name="Zwiers L.-H."/>
            <person name="Turgeon B."/>
            <person name="Goodwin S."/>
            <person name="Spatafora J."/>
            <person name="Crous P."/>
            <person name="Grigoriev I."/>
        </authorList>
    </citation>
    <scope>NUCLEOTIDE SEQUENCE</scope>
    <source>
        <strain evidence="8">CBS 123094</strain>
    </source>
</reference>
<proteinExistence type="inferred from homology"/>
<dbReference type="InterPro" id="IPR013746">
    <property type="entry name" value="HMG_CoA_synt_C_dom"/>
</dbReference>
<sequence>MATRPANIGIKGIELYIPSQCVDQAELEAFDGVSKGKYTIGLGQTKMSFCDDREDIYSLALTAVSSLFKKYNVDPASIGRLEVGTETLLDKSKSVKSVLMQLFEESGNFNVEGVDTVNACYGGTNALFNTVNWMESSGWDGRDAVVVAGDIALYKKGNARPTGGAGCVAMLIGPNAPVVIEAGLRGSYIKHAYDFYKPDLSSEYPVVDGHFSIKCYTEAVDACYKAYNAREVTLKAQANGVVNGNGVNGHSEEKETPLDRFDYMCFHAPTCKLVSKSYARLLYNDYLTNPTNPIFADVPPELRDMDYATSVSDKTVEKTFMALSKKRFAAKVQPSIEVPTMCGNMYCGSVWGSLCSLFSNVTSETALGKRVGIFSYGSGLASSMLSFKIKGDISEIQKKLDIHNRLESRRVVKPEVYDEMCNLREKAHLQKSYTPKGSADTIFPGTYYLTGVDDMFRRQYAIKE</sequence>
<comment type="catalytic activity">
    <reaction evidence="5">
        <text>acetoacetyl-CoA + acetyl-CoA + H2O = (3S)-3-hydroxy-3-methylglutaryl-CoA + CoA + H(+)</text>
        <dbReference type="Rhea" id="RHEA:10188"/>
        <dbReference type="ChEBI" id="CHEBI:15377"/>
        <dbReference type="ChEBI" id="CHEBI:15378"/>
        <dbReference type="ChEBI" id="CHEBI:43074"/>
        <dbReference type="ChEBI" id="CHEBI:57286"/>
        <dbReference type="ChEBI" id="CHEBI:57287"/>
        <dbReference type="ChEBI" id="CHEBI:57288"/>
        <dbReference type="EC" id="2.3.3.10"/>
    </reaction>
</comment>
<accession>A0A6A5WDT0</accession>
<evidence type="ECO:0000256" key="2">
    <source>
        <dbReference type="ARBA" id="ARBA00022679"/>
    </source>
</evidence>
<gene>
    <name evidence="8" type="ORF">P154DRAFT_523150</name>
</gene>
<dbReference type="EMBL" id="ML977594">
    <property type="protein sequence ID" value="KAF1999597.1"/>
    <property type="molecule type" value="Genomic_DNA"/>
</dbReference>
<dbReference type="Proteomes" id="UP000799779">
    <property type="component" value="Unassembled WGS sequence"/>
</dbReference>
<evidence type="ECO:0000256" key="1">
    <source>
        <dbReference type="ARBA" id="ARBA00007061"/>
    </source>
</evidence>
<evidence type="ECO:0000256" key="5">
    <source>
        <dbReference type="RuleBase" id="RU364071"/>
    </source>
</evidence>
<dbReference type="InterPro" id="IPR010122">
    <property type="entry name" value="HMG_CoA_synthase_euk"/>
</dbReference>
<feature type="active site" description="Proton donor/acceptor" evidence="3">
    <location>
        <position position="86"/>
    </location>
</feature>
<feature type="binding site" evidence="4">
    <location>
        <position position="272"/>
    </location>
    <ligand>
        <name>CoA</name>
        <dbReference type="ChEBI" id="CHEBI:57287"/>
    </ligand>
</feature>
<dbReference type="OrthoDB" id="1269963at2759"/>
<dbReference type="Pfam" id="PF01154">
    <property type="entry name" value="HMG_CoA_synt_N"/>
    <property type="match status" value="1"/>
</dbReference>
<dbReference type="GO" id="GO:0010142">
    <property type="term" value="P:farnesyl diphosphate biosynthetic process, mevalonate pathway"/>
    <property type="evidence" value="ECO:0007669"/>
    <property type="project" value="InterPro"/>
</dbReference>
<dbReference type="InterPro" id="IPR016039">
    <property type="entry name" value="Thiolase-like"/>
</dbReference>
<dbReference type="PROSITE" id="PS01226">
    <property type="entry name" value="HMG_COA_SYNTHASE"/>
    <property type="match status" value="1"/>
</dbReference>
<comment type="function">
    <text evidence="5">Catalyzes the condensation of acetyl-CoA with acetoacetyl-CoA to form HMG-CoA.</text>
</comment>
<protein>
    <recommendedName>
        <fullName evidence="5">Hydroxymethylglutaryl-CoA synthase</fullName>
        <shortName evidence="5">HMG-CoA synthase</shortName>
        <ecNumber evidence="5">2.3.3.10</ecNumber>
    </recommendedName>
    <alternativeName>
        <fullName evidence="5">3-hydroxy-3-methylglutaryl coenzyme A synthase</fullName>
    </alternativeName>
</protein>
<dbReference type="InterPro" id="IPR013528">
    <property type="entry name" value="HMG_CoA_synth_N"/>
</dbReference>
<dbReference type="GO" id="GO:0006696">
    <property type="term" value="P:ergosterol biosynthetic process"/>
    <property type="evidence" value="ECO:0007669"/>
    <property type="project" value="TreeGrafter"/>
</dbReference>
<dbReference type="GO" id="GO:0004421">
    <property type="term" value="F:hydroxymethylglutaryl-CoA synthase activity"/>
    <property type="evidence" value="ECO:0007669"/>
    <property type="project" value="UniProtKB-EC"/>
</dbReference>
<keyword evidence="9" id="KW-1185">Reference proteome</keyword>
<evidence type="ECO:0000259" key="6">
    <source>
        <dbReference type="Pfam" id="PF01154"/>
    </source>
</evidence>
<dbReference type="GO" id="GO:0006084">
    <property type="term" value="P:acetyl-CoA metabolic process"/>
    <property type="evidence" value="ECO:0007669"/>
    <property type="project" value="InterPro"/>
</dbReference>
<evidence type="ECO:0000256" key="4">
    <source>
        <dbReference type="PIRSR" id="PIRSR610122-2"/>
    </source>
</evidence>
<comment type="similarity">
    <text evidence="1 5">Belongs to the thiolase-like superfamily. HMG-CoA synthase family.</text>
</comment>
<dbReference type="Pfam" id="PF08540">
    <property type="entry name" value="HMG_CoA_synt_C"/>
    <property type="match status" value="1"/>
</dbReference>
<evidence type="ECO:0000259" key="7">
    <source>
        <dbReference type="Pfam" id="PF08540"/>
    </source>
</evidence>
<dbReference type="EC" id="2.3.3.10" evidence="5"/>
<feature type="binding site" evidence="4">
    <location>
        <position position="212"/>
    </location>
    <ligand>
        <name>CoA</name>
        <dbReference type="ChEBI" id="CHEBI:57287"/>
    </ligand>
</feature>
<feature type="binding site" evidence="4">
    <location>
        <position position="276"/>
    </location>
    <ligand>
        <name>CoA</name>
        <dbReference type="ChEBI" id="CHEBI:57287"/>
    </ligand>
</feature>
<name>A0A6A5WDT0_9PLEO</name>
<dbReference type="NCBIfam" id="TIGR01833">
    <property type="entry name" value="HMG-CoA-S_euk"/>
    <property type="match status" value="1"/>
</dbReference>
<dbReference type="SUPFAM" id="SSF53901">
    <property type="entry name" value="Thiolase-like"/>
    <property type="match status" value="2"/>
</dbReference>
<feature type="domain" description="Hydroxymethylglutaryl-coenzyme A synthase N-terminal" evidence="6">
    <location>
        <begin position="4"/>
        <end position="177"/>
    </location>
</feature>
<dbReference type="InterPro" id="IPR000590">
    <property type="entry name" value="HMG_CoA_synt_AS"/>
</dbReference>
<evidence type="ECO:0000256" key="3">
    <source>
        <dbReference type="PIRSR" id="PIRSR610122-1"/>
    </source>
</evidence>
<feature type="active site" description="Acyl-thioester intermediate" evidence="3">
    <location>
        <position position="120"/>
    </location>
</feature>
<dbReference type="PANTHER" id="PTHR43323">
    <property type="entry name" value="3-HYDROXY-3-METHYLGLUTARYL COENZYME A SYNTHASE"/>
    <property type="match status" value="1"/>
</dbReference>
<dbReference type="Gene3D" id="3.40.47.10">
    <property type="match status" value="1"/>
</dbReference>
<keyword evidence="2 5" id="KW-0808">Transferase</keyword>
<feature type="active site" description="Proton donor/acceptor" evidence="3">
    <location>
        <position position="267"/>
    </location>
</feature>
<evidence type="ECO:0000313" key="8">
    <source>
        <dbReference type="EMBL" id="KAF1999597.1"/>
    </source>
</evidence>